<reference evidence="2" key="1">
    <citation type="submission" date="2023-08" db="EMBL/GenBank/DDBJ databases">
        <title>Black Yeasts Isolated from many extreme environments.</title>
        <authorList>
            <person name="Coleine C."/>
            <person name="Stajich J.E."/>
            <person name="Selbmann L."/>
        </authorList>
    </citation>
    <scope>NUCLEOTIDE SEQUENCE</scope>
    <source>
        <strain evidence="2">CCFEE 5401</strain>
    </source>
</reference>
<evidence type="ECO:0000313" key="2">
    <source>
        <dbReference type="EMBL" id="KAK5107239.1"/>
    </source>
</evidence>
<gene>
    <name evidence="2" type="ORF">LTR62_001593</name>
</gene>
<dbReference type="Proteomes" id="UP001310890">
    <property type="component" value="Unassembled WGS sequence"/>
</dbReference>
<dbReference type="EMBL" id="JAVRRL010000131">
    <property type="protein sequence ID" value="KAK5107239.1"/>
    <property type="molecule type" value="Genomic_DNA"/>
</dbReference>
<protein>
    <submittedName>
        <fullName evidence="2">Uncharacterized protein</fullName>
    </submittedName>
</protein>
<evidence type="ECO:0000256" key="1">
    <source>
        <dbReference type="SAM" id="MobiDB-lite"/>
    </source>
</evidence>
<organism evidence="2 3">
    <name type="scientific">Meristemomyces frigidus</name>
    <dbReference type="NCBI Taxonomy" id="1508187"/>
    <lineage>
        <taxon>Eukaryota</taxon>
        <taxon>Fungi</taxon>
        <taxon>Dikarya</taxon>
        <taxon>Ascomycota</taxon>
        <taxon>Pezizomycotina</taxon>
        <taxon>Dothideomycetes</taxon>
        <taxon>Dothideomycetidae</taxon>
        <taxon>Mycosphaerellales</taxon>
        <taxon>Teratosphaeriaceae</taxon>
        <taxon>Meristemomyces</taxon>
    </lineage>
</organism>
<accession>A0AAN7T7X0</accession>
<dbReference type="AlphaFoldDB" id="A0AAN7T7X0"/>
<proteinExistence type="predicted"/>
<name>A0AAN7T7X0_9PEZI</name>
<sequence>MGNCLSNTYGASQRHPQATNMVNAEEAAAVRAERHRLRTLKRLNKPVKGKSNPGKASGQVDVPGDRAEEDGSGGLGVAEHPPTV</sequence>
<feature type="compositionally biased region" description="Basic residues" evidence="1">
    <location>
        <begin position="39"/>
        <end position="48"/>
    </location>
</feature>
<evidence type="ECO:0000313" key="3">
    <source>
        <dbReference type="Proteomes" id="UP001310890"/>
    </source>
</evidence>
<comment type="caution">
    <text evidence="2">The sequence shown here is derived from an EMBL/GenBank/DDBJ whole genome shotgun (WGS) entry which is preliminary data.</text>
</comment>
<feature type="region of interest" description="Disordered" evidence="1">
    <location>
        <begin position="39"/>
        <end position="84"/>
    </location>
</feature>